<evidence type="ECO:0000256" key="3">
    <source>
        <dbReference type="ARBA" id="ARBA00023082"/>
    </source>
</evidence>
<keyword evidence="5" id="KW-0804">Transcription</keyword>
<dbReference type="EMBL" id="JADQTO010000031">
    <property type="protein sequence ID" value="MBG0567820.1"/>
    <property type="molecule type" value="Genomic_DNA"/>
</dbReference>
<sequence>MRRPLRAGPRARDGDDATVISRSLHDPEWFTEIFRRHAGHIHRYLGSRVGPQEADDLLAEAFLTAFRKRDRYDTARPNARPWLYGIAANLAAMHARDEERAYRLQRAAAGRADDESHADRVAAEVTAQAARDVLAAGLAALAPGDRDVLLLIAQEELTYEQVAIALEIPVGTVRSRLHRARSRLREALGGADPTRIDEEPATAPPEETNRHG</sequence>
<dbReference type="InterPro" id="IPR013325">
    <property type="entry name" value="RNA_pol_sigma_r2"/>
</dbReference>
<dbReference type="SUPFAM" id="SSF88946">
    <property type="entry name" value="Sigma2 domain of RNA polymerase sigma factors"/>
    <property type="match status" value="1"/>
</dbReference>
<dbReference type="InterPro" id="IPR007627">
    <property type="entry name" value="RNA_pol_sigma70_r2"/>
</dbReference>
<protein>
    <submittedName>
        <fullName evidence="9">RNA polymerase sigma factor</fullName>
    </submittedName>
</protein>
<feature type="domain" description="RNA polymerase sigma factor 70 region 4 type 2" evidence="8">
    <location>
        <begin position="135"/>
        <end position="184"/>
    </location>
</feature>
<evidence type="ECO:0000313" key="10">
    <source>
        <dbReference type="Proteomes" id="UP000598146"/>
    </source>
</evidence>
<comment type="caution">
    <text evidence="9">The sequence shown here is derived from an EMBL/GenBank/DDBJ whole genome shotgun (WGS) entry which is preliminary data.</text>
</comment>
<dbReference type="Proteomes" id="UP000598146">
    <property type="component" value="Unassembled WGS sequence"/>
</dbReference>
<accession>A0A931CMV5</accession>
<organism evidence="9 10">
    <name type="scientific">Actinoplanes aureus</name>
    <dbReference type="NCBI Taxonomy" id="2792083"/>
    <lineage>
        <taxon>Bacteria</taxon>
        <taxon>Bacillati</taxon>
        <taxon>Actinomycetota</taxon>
        <taxon>Actinomycetes</taxon>
        <taxon>Micromonosporales</taxon>
        <taxon>Micromonosporaceae</taxon>
        <taxon>Actinoplanes</taxon>
    </lineage>
</organism>
<feature type="domain" description="RNA polymerase sigma-70 region 2" evidence="7">
    <location>
        <begin position="33"/>
        <end position="100"/>
    </location>
</feature>
<dbReference type="Gene3D" id="1.10.10.10">
    <property type="entry name" value="Winged helix-like DNA-binding domain superfamily/Winged helix DNA-binding domain"/>
    <property type="match status" value="1"/>
</dbReference>
<proteinExistence type="inferred from homology"/>
<dbReference type="InterPro" id="IPR014284">
    <property type="entry name" value="RNA_pol_sigma-70_dom"/>
</dbReference>
<evidence type="ECO:0000259" key="7">
    <source>
        <dbReference type="Pfam" id="PF04542"/>
    </source>
</evidence>
<dbReference type="GO" id="GO:0003677">
    <property type="term" value="F:DNA binding"/>
    <property type="evidence" value="ECO:0007669"/>
    <property type="project" value="UniProtKB-KW"/>
</dbReference>
<dbReference type="InterPro" id="IPR013324">
    <property type="entry name" value="RNA_pol_sigma_r3/r4-like"/>
</dbReference>
<dbReference type="InterPro" id="IPR036388">
    <property type="entry name" value="WH-like_DNA-bd_sf"/>
</dbReference>
<feature type="region of interest" description="Disordered" evidence="6">
    <location>
        <begin position="184"/>
        <end position="212"/>
    </location>
</feature>
<dbReference type="Pfam" id="PF04542">
    <property type="entry name" value="Sigma70_r2"/>
    <property type="match status" value="1"/>
</dbReference>
<dbReference type="InterPro" id="IPR039425">
    <property type="entry name" value="RNA_pol_sigma-70-like"/>
</dbReference>
<evidence type="ECO:0000256" key="4">
    <source>
        <dbReference type="ARBA" id="ARBA00023125"/>
    </source>
</evidence>
<keyword evidence="4" id="KW-0238">DNA-binding</keyword>
<reference evidence="9" key="1">
    <citation type="submission" date="2020-11" db="EMBL/GenBank/DDBJ databases">
        <title>Isolation and identification of active actinomycetes.</title>
        <authorList>
            <person name="Sun X."/>
        </authorList>
    </citation>
    <scope>NUCLEOTIDE SEQUENCE</scope>
    <source>
        <strain evidence="9">NEAU-A11</strain>
    </source>
</reference>
<dbReference type="PANTHER" id="PTHR43133:SF8">
    <property type="entry name" value="RNA POLYMERASE SIGMA FACTOR HI_1459-RELATED"/>
    <property type="match status" value="1"/>
</dbReference>
<dbReference type="PANTHER" id="PTHR43133">
    <property type="entry name" value="RNA POLYMERASE ECF-TYPE SIGMA FACTO"/>
    <property type="match status" value="1"/>
</dbReference>
<comment type="similarity">
    <text evidence="1">Belongs to the sigma-70 factor family. ECF subfamily.</text>
</comment>
<dbReference type="NCBIfam" id="TIGR02937">
    <property type="entry name" value="sigma70-ECF"/>
    <property type="match status" value="1"/>
</dbReference>
<dbReference type="Gene3D" id="1.10.1740.10">
    <property type="match status" value="1"/>
</dbReference>
<dbReference type="RefSeq" id="WP_196419598.1">
    <property type="nucleotide sequence ID" value="NZ_JADQTO010000031.1"/>
</dbReference>
<dbReference type="GO" id="GO:0016987">
    <property type="term" value="F:sigma factor activity"/>
    <property type="evidence" value="ECO:0007669"/>
    <property type="project" value="UniProtKB-KW"/>
</dbReference>
<keyword evidence="10" id="KW-1185">Reference proteome</keyword>
<evidence type="ECO:0000256" key="1">
    <source>
        <dbReference type="ARBA" id="ARBA00010641"/>
    </source>
</evidence>
<name>A0A931CMV5_9ACTN</name>
<keyword evidence="3" id="KW-0731">Sigma factor</keyword>
<evidence type="ECO:0000313" key="9">
    <source>
        <dbReference type="EMBL" id="MBG0567820.1"/>
    </source>
</evidence>
<keyword evidence="2" id="KW-0805">Transcription regulation</keyword>
<dbReference type="AlphaFoldDB" id="A0A931CMV5"/>
<evidence type="ECO:0000259" key="8">
    <source>
        <dbReference type="Pfam" id="PF08281"/>
    </source>
</evidence>
<evidence type="ECO:0000256" key="2">
    <source>
        <dbReference type="ARBA" id="ARBA00023015"/>
    </source>
</evidence>
<evidence type="ECO:0000256" key="6">
    <source>
        <dbReference type="SAM" id="MobiDB-lite"/>
    </source>
</evidence>
<dbReference type="Pfam" id="PF08281">
    <property type="entry name" value="Sigma70_r4_2"/>
    <property type="match status" value="1"/>
</dbReference>
<dbReference type="GO" id="GO:0006352">
    <property type="term" value="P:DNA-templated transcription initiation"/>
    <property type="evidence" value="ECO:0007669"/>
    <property type="project" value="InterPro"/>
</dbReference>
<evidence type="ECO:0000256" key="5">
    <source>
        <dbReference type="ARBA" id="ARBA00023163"/>
    </source>
</evidence>
<dbReference type="SUPFAM" id="SSF88659">
    <property type="entry name" value="Sigma3 and sigma4 domains of RNA polymerase sigma factors"/>
    <property type="match status" value="1"/>
</dbReference>
<gene>
    <name evidence="9" type="ORF">I4J89_40910</name>
</gene>
<dbReference type="CDD" id="cd06171">
    <property type="entry name" value="Sigma70_r4"/>
    <property type="match status" value="1"/>
</dbReference>
<dbReference type="InterPro" id="IPR013249">
    <property type="entry name" value="RNA_pol_sigma70_r4_t2"/>
</dbReference>